<sequence>MFHKSFSTLILAILAGALCTLQVHATALSTPCGGANPACPSGQICCPVLLMTPRAHNEPRVQMLQHDDKVFPGSPSAWQANMSYGAGLAARSVEIEVREGRSGFSGQSTT</sequence>
<feature type="signal peptide" evidence="1">
    <location>
        <begin position="1"/>
        <end position="25"/>
    </location>
</feature>
<keyword evidence="3" id="KW-1185">Reference proteome</keyword>
<protein>
    <recommendedName>
        <fullName evidence="4">Hydrophobin</fullName>
    </recommendedName>
</protein>
<dbReference type="EMBL" id="JARIHO010000027">
    <property type="protein sequence ID" value="KAJ7339999.1"/>
    <property type="molecule type" value="Genomic_DNA"/>
</dbReference>
<organism evidence="2 3">
    <name type="scientific">Mycena albidolilacea</name>
    <dbReference type="NCBI Taxonomy" id="1033008"/>
    <lineage>
        <taxon>Eukaryota</taxon>
        <taxon>Fungi</taxon>
        <taxon>Dikarya</taxon>
        <taxon>Basidiomycota</taxon>
        <taxon>Agaricomycotina</taxon>
        <taxon>Agaricomycetes</taxon>
        <taxon>Agaricomycetidae</taxon>
        <taxon>Agaricales</taxon>
        <taxon>Marasmiineae</taxon>
        <taxon>Mycenaceae</taxon>
        <taxon>Mycena</taxon>
    </lineage>
</organism>
<reference evidence="2" key="1">
    <citation type="submission" date="2023-03" db="EMBL/GenBank/DDBJ databases">
        <title>Massive genome expansion in bonnet fungi (Mycena s.s.) driven by repeated elements and novel gene families across ecological guilds.</title>
        <authorList>
            <consortium name="Lawrence Berkeley National Laboratory"/>
            <person name="Harder C.B."/>
            <person name="Miyauchi S."/>
            <person name="Viragh M."/>
            <person name="Kuo A."/>
            <person name="Thoen E."/>
            <person name="Andreopoulos B."/>
            <person name="Lu D."/>
            <person name="Skrede I."/>
            <person name="Drula E."/>
            <person name="Henrissat B."/>
            <person name="Morin E."/>
            <person name="Kohler A."/>
            <person name="Barry K."/>
            <person name="LaButti K."/>
            <person name="Morin E."/>
            <person name="Salamov A."/>
            <person name="Lipzen A."/>
            <person name="Mereny Z."/>
            <person name="Hegedus B."/>
            <person name="Baldrian P."/>
            <person name="Stursova M."/>
            <person name="Weitz H."/>
            <person name="Taylor A."/>
            <person name="Grigoriev I.V."/>
            <person name="Nagy L.G."/>
            <person name="Martin F."/>
            <person name="Kauserud H."/>
        </authorList>
    </citation>
    <scope>NUCLEOTIDE SEQUENCE</scope>
    <source>
        <strain evidence="2">CBHHK002</strain>
    </source>
</reference>
<feature type="chain" id="PRO_5042072562" description="Hydrophobin" evidence="1">
    <location>
        <begin position="26"/>
        <end position="110"/>
    </location>
</feature>
<gene>
    <name evidence="2" type="ORF">DFH08DRAFT_938783</name>
</gene>
<proteinExistence type="predicted"/>
<evidence type="ECO:0000313" key="3">
    <source>
        <dbReference type="Proteomes" id="UP001218218"/>
    </source>
</evidence>
<evidence type="ECO:0000256" key="1">
    <source>
        <dbReference type="SAM" id="SignalP"/>
    </source>
</evidence>
<dbReference type="AlphaFoldDB" id="A0AAD7ENT2"/>
<evidence type="ECO:0000313" key="2">
    <source>
        <dbReference type="EMBL" id="KAJ7339999.1"/>
    </source>
</evidence>
<keyword evidence="1" id="KW-0732">Signal</keyword>
<name>A0AAD7ENT2_9AGAR</name>
<dbReference type="Proteomes" id="UP001218218">
    <property type="component" value="Unassembled WGS sequence"/>
</dbReference>
<evidence type="ECO:0008006" key="4">
    <source>
        <dbReference type="Google" id="ProtNLM"/>
    </source>
</evidence>
<accession>A0AAD7ENT2</accession>
<comment type="caution">
    <text evidence="2">The sequence shown here is derived from an EMBL/GenBank/DDBJ whole genome shotgun (WGS) entry which is preliminary data.</text>
</comment>